<dbReference type="Proteomes" id="UP000316270">
    <property type="component" value="Chromosome 4"/>
</dbReference>
<dbReference type="GO" id="GO:0016020">
    <property type="term" value="C:membrane"/>
    <property type="evidence" value="ECO:0007669"/>
    <property type="project" value="UniProtKB-SubCell"/>
</dbReference>
<sequence>MAWSVVWTTILLIVHDGRLDFARIERASGSTGRVRYVEKRQKVSDNRGQDEHDSSKDQGRMEELEVDPARGSELIWQHYPEHPFLERLDWVLDLMANFRGMAWNWRIPNLPRPPRDVVEQLLRHDDSRNSKIHHSKSMNIGHIFPNRQSLLRCSLRRFVVGYFALDVIKTLITHDPFFWTGDFDLPGPSYLPSRLSTSITFMKGQRLLLAQLAIYWALQTIFQTASLFFVGILGSKRIGVRGQSWMYPTEWGSYSTVADRGLSGWWGNWWHQSFRFAFESPGRKIVKLIGLESRSLLAKALQMFVAFSVSGFLHANASYTSIGHTRPIRGPFLFFFLQPFGIIAQMVASDFLKASGIIQHVPMPVRRASNVVYVHIWFYYTAPLFIQDAASGGQFLYEPIPLSILRGMGLGARDDSWYLWNGPWPRFHRGNHWWESGIVT</sequence>
<dbReference type="OrthoDB" id="2796277at2759"/>
<protein>
    <recommendedName>
        <fullName evidence="10">Wax synthase domain-containing protein</fullName>
    </recommendedName>
</protein>
<dbReference type="AlphaFoldDB" id="A0A517L4C1"/>
<evidence type="ECO:0000256" key="7">
    <source>
        <dbReference type="SAM" id="MobiDB-lite"/>
    </source>
</evidence>
<evidence type="ECO:0000256" key="9">
    <source>
        <dbReference type="SAM" id="SignalP"/>
    </source>
</evidence>
<dbReference type="GO" id="GO:0006629">
    <property type="term" value="P:lipid metabolic process"/>
    <property type="evidence" value="ECO:0007669"/>
    <property type="project" value="InterPro"/>
</dbReference>
<organism evidence="11 12">
    <name type="scientific">Venturia effusa</name>
    <dbReference type="NCBI Taxonomy" id="50376"/>
    <lineage>
        <taxon>Eukaryota</taxon>
        <taxon>Fungi</taxon>
        <taxon>Dikarya</taxon>
        <taxon>Ascomycota</taxon>
        <taxon>Pezizomycotina</taxon>
        <taxon>Dothideomycetes</taxon>
        <taxon>Pleosporomycetidae</taxon>
        <taxon>Venturiales</taxon>
        <taxon>Venturiaceae</taxon>
        <taxon>Venturia</taxon>
    </lineage>
</organism>
<dbReference type="EMBL" id="CP042188">
    <property type="protein sequence ID" value="QDS70490.1"/>
    <property type="molecule type" value="Genomic_DNA"/>
</dbReference>
<evidence type="ECO:0000256" key="8">
    <source>
        <dbReference type="SAM" id="Phobius"/>
    </source>
</evidence>
<dbReference type="PANTHER" id="PTHR31595">
    <property type="entry name" value="LONG-CHAIN-ALCOHOL O-FATTY-ACYLTRANSFERASE 3-RELATED"/>
    <property type="match status" value="1"/>
</dbReference>
<proteinExistence type="inferred from homology"/>
<dbReference type="InterPro" id="IPR032805">
    <property type="entry name" value="Wax_synthase_dom"/>
</dbReference>
<keyword evidence="4 8" id="KW-0812">Transmembrane</keyword>
<dbReference type="STRING" id="50376.A0A517L4C1"/>
<feature type="signal peptide" evidence="9">
    <location>
        <begin position="1"/>
        <end position="19"/>
    </location>
</feature>
<evidence type="ECO:0000256" key="2">
    <source>
        <dbReference type="ARBA" id="ARBA00007282"/>
    </source>
</evidence>
<dbReference type="PANTHER" id="PTHR31595:SF67">
    <property type="entry name" value="WAX SYNTHASE DOMAIN-CONTAINING PROTEIN"/>
    <property type="match status" value="1"/>
</dbReference>
<reference evidence="11 12" key="1">
    <citation type="submission" date="2019-07" db="EMBL/GenBank/DDBJ databases">
        <title>Finished genome of Venturia effusa.</title>
        <authorList>
            <person name="Young C.A."/>
            <person name="Cox M.P."/>
            <person name="Ganley A.R.D."/>
            <person name="David W.J."/>
        </authorList>
    </citation>
    <scope>NUCLEOTIDE SEQUENCE [LARGE SCALE GENOMIC DNA]</scope>
    <source>
        <strain evidence="12">albino</strain>
    </source>
</reference>
<evidence type="ECO:0000313" key="12">
    <source>
        <dbReference type="Proteomes" id="UP000316270"/>
    </source>
</evidence>
<keyword evidence="3" id="KW-0808">Transferase</keyword>
<feature type="domain" description="Wax synthase" evidence="10">
    <location>
        <begin position="259"/>
        <end position="337"/>
    </location>
</feature>
<comment type="similarity">
    <text evidence="2">Belongs to the wax synthase family.</text>
</comment>
<evidence type="ECO:0000256" key="3">
    <source>
        <dbReference type="ARBA" id="ARBA00022679"/>
    </source>
</evidence>
<evidence type="ECO:0000256" key="6">
    <source>
        <dbReference type="ARBA" id="ARBA00023136"/>
    </source>
</evidence>
<keyword evidence="9" id="KW-0732">Signal</keyword>
<evidence type="ECO:0000259" key="10">
    <source>
        <dbReference type="Pfam" id="PF13813"/>
    </source>
</evidence>
<keyword evidence="6 8" id="KW-0472">Membrane</keyword>
<evidence type="ECO:0000256" key="4">
    <source>
        <dbReference type="ARBA" id="ARBA00022692"/>
    </source>
</evidence>
<feature type="chain" id="PRO_5021764562" description="Wax synthase domain-containing protein" evidence="9">
    <location>
        <begin position="20"/>
        <end position="440"/>
    </location>
</feature>
<keyword evidence="12" id="KW-1185">Reference proteome</keyword>
<keyword evidence="5 8" id="KW-1133">Transmembrane helix</keyword>
<feature type="region of interest" description="Disordered" evidence="7">
    <location>
        <begin position="39"/>
        <end position="63"/>
    </location>
</feature>
<comment type="subcellular location">
    <subcellularLocation>
        <location evidence="1">Membrane</location>
        <topology evidence="1">Multi-pass membrane protein</topology>
    </subcellularLocation>
</comment>
<dbReference type="InterPro" id="IPR044851">
    <property type="entry name" value="Wax_synthase"/>
</dbReference>
<evidence type="ECO:0000256" key="5">
    <source>
        <dbReference type="ARBA" id="ARBA00022989"/>
    </source>
</evidence>
<gene>
    <name evidence="11" type="ORF">FKW77_010110</name>
</gene>
<dbReference type="GO" id="GO:0008374">
    <property type="term" value="F:O-acyltransferase activity"/>
    <property type="evidence" value="ECO:0007669"/>
    <property type="project" value="InterPro"/>
</dbReference>
<accession>A0A517L4C1</accession>
<feature type="transmembrane region" description="Helical" evidence="8">
    <location>
        <begin position="213"/>
        <end position="234"/>
    </location>
</feature>
<evidence type="ECO:0000313" key="11">
    <source>
        <dbReference type="EMBL" id="QDS70490.1"/>
    </source>
</evidence>
<evidence type="ECO:0000256" key="1">
    <source>
        <dbReference type="ARBA" id="ARBA00004141"/>
    </source>
</evidence>
<dbReference type="Pfam" id="PF13813">
    <property type="entry name" value="MBOAT_2"/>
    <property type="match status" value="1"/>
</dbReference>
<name>A0A517L4C1_9PEZI</name>